<organism evidence="1 2">
    <name type="scientific">Dentiscutata heterogama</name>
    <dbReference type="NCBI Taxonomy" id="1316150"/>
    <lineage>
        <taxon>Eukaryota</taxon>
        <taxon>Fungi</taxon>
        <taxon>Fungi incertae sedis</taxon>
        <taxon>Mucoromycota</taxon>
        <taxon>Glomeromycotina</taxon>
        <taxon>Glomeromycetes</taxon>
        <taxon>Diversisporales</taxon>
        <taxon>Gigasporaceae</taxon>
        <taxon>Dentiscutata</taxon>
    </lineage>
</organism>
<dbReference type="EMBL" id="CAJVPU010009827">
    <property type="protein sequence ID" value="CAG8598896.1"/>
    <property type="molecule type" value="Genomic_DNA"/>
</dbReference>
<comment type="caution">
    <text evidence="1">The sequence shown here is derived from an EMBL/GenBank/DDBJ whole genome shotgun (WGS) entry which is preliminary data.</text>
</comment>
<gene>
    <name evidence="1" type="ORF">DHETER_LOCUS7166</name>
</gene>
<accession>A0ACA9MMT5</accession>
<evidence type="ECO:0000313" key="2">
    <source>
        <dbReference type="Proteomes" id="UP000789702"/>
    </source>
</evidence>
<feature type="non-terminal residue" evidence="1">
    <location>
        <position position="292"/>
    </location>
</feature>
<sequence length="292" mass="33749">MSQPKLKAPYLYSVQLQISGNRNNTINFNMRFQHIPGPPIGNKKLLEERLRRYEKEADQITIIDIEDSMNVDPCFVLDCTGSMSEHITAHIICGYSEIKSYDESDDVLGGLNATIISLLPCMTNIQRAIQKINDSTEVMLKVFREIIGEFPVFDLKTTKLEKYIFFTTKKASYEPNWIHLPEKTEELLCQNINFKLAPQPFSVGAERYLISLLIQILNKQINYFAYFLSTEFNKAAKEVGVNKKYADFKRFNVNNGLITEFHSIFEEFAHLTYEYTEGYLLVYDLQGVDLDN</sequence>
<dbReference type="Proteomes" id="UP000789702">
    <property type="component" value="Unassembled WGS sequence"/>
</dbReference>
<protein>
    <submittedName>
        <fullName evidence="1">12518_t:CDS:1</fullName>
    </submittedName>
</protein>
<keyword evidence="2" id="KW-1185">Reference proteome</keyword>
<evidence type="ECO:0000313" key="1">
    <source>
        <dbReference type="EMBL" id="CAG8598896.1"/>
    </source>
</evidence>
<reference evidence="1" key="1">
    <citation type="submission" date="2021-06" db="EMBL/GenBank/DDBJ databases">
        <authorList>
            <person name="Kallberg Y."/>
            <person name="Tangrot J."/>
            <person name="Rosling A."/>
        </authorList>
    </citation>
    <scope>NUCLEOTIDE SEQUENCE</scope>
    <source>
        <strain evidence="1">IL203A</strain>
    </source>
</reference>
<name>A0ACA9MMT5_9GLOM</name>
<proteinExistence type="predicted"/>